<evidence type="ECO:0000256" key="1">
    <source>
        <dbReference type="SAM" id="SignalP"/>
    </source>
</evidence>
<keyword evidence="3" id="KW-1185">Reference proteome</keyword>
<dbReference type="EMBL" id="KN833721">
    <property type="protein sequence ID" value="KIK23936.1"/>
    <property type="molecule type" value="Genomic_DNA"/>
</dbReference>
<accession>A0A0C9Z4C8</accession>
<feature type="signal peptide" evidence="1">
    <location>
        <begin position="1"/>
        <end position="15"/>
    </location>
</feature>
<name>A0A0C9Z4C8_9AGAM</name>
<dbReference type="AlphaFoldDB" id="A0A0C9Z4C8"/>
<keyword evidence="1" id="KW-0732">Signal</keyword>
<proteinExistence type="predicted"/>
<dbReference type="HOGENOM" id="CLU_1928425_0_0_1"/>
<organism evidence="2 3">
    <name type="scientific">Pisolithus microcarpus 441</name>
    <dbReference type="NCBI Taxonomy" id="765257"/>
    <lineage>
        <taxon>Eukaryota</taxon>
        <taxon>Fungi</taxon>
        <taxon>Dikarya</taxon>
        <taxon>Basidiomycota</taxon>
        <taxon>Agaricomycotina</taxon>
        <taxon>Agaricomycetes</taxon>
        <taxon>Agaricomycetidae</taxon>
        <taxon>Boletales</taxon>
        <taxon>Sclerodermatineae</taxon>
        <taxon>Pisolithaceae</taxon>
        <taxon>Pisolithus</taxon>
    </lineage>
</organism>
<reference evidence="3" key="2">
    <citation type="submission" date="2015-01" db="EMBL/GenBank/DDBJ databases">
        <title>Evolutionary Origins and Diversification of the Mycorrhizal Mutualists.</title>
        <authorList>
            <consortium name="DOE Joint Genome Institute"/>
            <consortium name="Mycorrhizal Genomics Consortium"/>
            <person name="Kohler A."/>
            <person name="Kuo A."/>
            <person name="Nagy L.G."/>
            <person name="Floudas D."/>
            <person name="Copeland A."/>
            <person name="Barry K.W."/>
            <person name="Cichocki N."/>
            <person name="Veneault-Fourrey C."/>
            <person name="LaButti K."/>
            <person name="Lindquist E.A."/>
            <person name="Lipzen A."/>
            <person name="Lundell T."/>
            <person name="Morin E."/>
            <person name="Murat C."/>
            <person name="Riley R."/>
            <person name="Ohm R."/>
            <person name="Sun H."/>
            <person name="Tunlid A."/>
            <person name="Henrissat B."/>
            <person name="Grigoriev I.V."/>
            <person name="Hibbett D.S."/>
            <person name="Martin F."/>
        </authorList>
    </citation>
    <scope>NUCLEOTIDE SEQUENCE [LARGE SCALE GENOMIC DNA]</scope>
    <source>
        <strain evidence="3">441</strain>
    </source>
</reference>
<evidence type="ECO:0008006" key="4">
    <source>
        <dbReference type="Google" id="ProtNLM"/>
    </source>
</evidence>
<gene>
    <name evidence="2" type="ORF">PISMIDRAFT_425256</name>
</gene>
<evidence type="ECO:0000313" key="2">
    <source>
        <dbReference type="EMBL" id="KIK23936.1"/>
    </source>
</evidence>
<feature type="chain" id="PRO_5012723385" description="Secreted protein" evidence="1">
    <location>
        <begin position="16"/>
        <end position="131"/>
    </location>
</feature>
<protein>
    <recommendedName>
        <fullName evidence="4">Secreted protein</fullName>
    </recommendedName>
</protein>
<dbReference type="Proteomes" id="UP000054018">
    <property type="component" value="Unassembled WGS sequence"/>
</dbReference>
<sequence length="131" mass="14983">MYLLLAISLAPRRQGSPVCCNCIDVRAKLRNDFTVNDKVGWVHGSASQLTHTIRFYRLSSSFDLTIGVSRSWLTTVLLSLRARHCRNCGVFHDYHGTKKLRMEQMPGPKEDLTNIFLLIHLYVCADRSVPY</sequence>
<reference evidence="2 3" key="1">
    <citation type="submission" date="2014-04" db="EMBL/GenBank/DDBJ databases">
        <authorList>
            <consortium name="DOE Joint Genome Institute"/>
            <person name="Kuo A."/>
            <person name="Kohler A."/>
            <person name="Costa M.D."/>
            <person name="Nagy L.G."/>
            <person name="Floudas D."/>
            <person name="Copeland A."/>
            <person name="Barry K.W."/>
            <person name="Cichocki N."/>
            <person name="Veneault-Fourrey C."/>
            <person name="LaButti K."/>
            <person name="Lindquist E.A."/>
            <person name="Lipzen A."/>
            <person name="Lundell T."/>
            <person name="Morin E."/>
            <person name="Murat C."/>
            <person name="Sun H."/>
            <person name="Tunlid A."/>
            <person name="Henrissat B."/>
            <person name="Grigoriev I.V."/>
            <person name="Hibbett D.S."/>
            <person name="Martin F."/>
            <person name="Nordberg H.P."/>
            <person name="Cantor M.N."/>
            <person name="Hua S.X."/>
        </authorList>
    </citation>
    <scope>NUCLEOTIDE SEQUENCE [LARGE SCALE GENOMIC DNA]</scope>
    <source>
        <strain evidence="2 3">441</strain>
    </source>
</reference>
<evidence type="ECO:0000313" key="3">
    <source>
        <dbReference type="Proteomes" id="UP000054018"/>
    </source>
</evidence>